<feature type="compositionally biased region" description="Low complexity" evidence="1">
    <location>
        <begin position="711"/>
        <end position="728"/>
    </location>
</feature>
<dbReference type="InterPro" id="IPR011047">
    <property type="entry name" value="Quinoprotein_ADH-like_sf"/>
</dbReference>
<comment type="caution">
    <text evidence="2">The sequence shown here is derived from an EMBL/GenBank/DDBJ whole genome shotgun (WGS) entry which is preliminary data.</text>
</comment>
<dbReference type="Gene3D" id="2.130.10.10">
    <property type="entry name" value="YVTN repeat-like/Quinoprotein amine dehydrogenase"/>
    <property type="match status" value="4"/>
</dbReference>
<organism evidence="2 3">
    <name type="scientific">Synchytrium microbalum</name>
    <dbReference type="NCBI Taxonomy" id="1806994"/>
    <lineage>
        <taxon>Eukaryota</taxon>
        <taxon>Fungi</taxon>
        <taxon>Fungi incertae sedis</taxon>
        <taxon>Chytridiomycota</taxon>
        <taxon>Chytridiomycota incertae sedis</taxon>
        <taxon>Chytridiomycetes</taxon>
        <taxon>Synchytriales</taxon>
        <taxon>Synchytriaceae</taxon>
        <taxon>Synchytrium</taxon>
    </lineage>
</organism>
<keyword evidence="3" id="KW-1185">Reference proteome</keyword>
<sequence>MQAPTHRCRFVEYVPAAIRQLVFSPETYLKSTYLACARADGDIELWRLREGGARWHLERTIPGGNDASAEAMAWSHQIQPDPAELEDLDAAEIEAHKKALLDAPPRFFSAGEDAVITEWDTTTLQPVNTVDSNGGAVLCMKVSPTQTQLAVGCADGSIRLFSISEPGTLEYYKTLDKTDNTRTLSLAYDSTGNVLAAGGADSCIRRYDVNTGRCTLRMTMDVTADEQTMVWEVLILKNGTIVSADSNGCVQFREGMHGTLSQSFKSHAGDVLCLATNAKGTAVFSGSVDRKIVRYVPIGNEWTVSGEKRYHSHDVHTIALRTAKPFDILVSGGLDTSLIVLSNLAAFPIVNIQRMPHFPPRPIIYLCKANRWVAAMMKDVVRVWSLGSATQSMPAFETTKLPLEETSKLLLDVKLRVSSNLVSTAIAPNGKWIAVSDKTTTKLLSIRQDTSGKFSLRKASTSAPLPASYSIAFTPDSSRLIMSGYDMRLRMYEYVAESHGWESTETFEPQPSADLAPFIVVSNDGQWCAVGELSGFVHIYQLDSLKLVWTLPKLSSSPTALAFHPTSPTLVVTTSTNDIRMYNVERQRVSDWTREYSQRLPSKFKNHPGVVSGIAFGIRTKDRLTEPLVFWGARFVCVVDVDQPIPDEKTKQARIMQSTPATNGHSGKRKMTNGIHKSSSASFKHAKDKNGAMEDVEDNIEEEEKEEDANNHSPHNHTSNGNPSSSSSHHGRNGYIPIPSPPTSPSKPAHQHVEPPVNDNFRMNLGFAPIMYLDFLETAVTSTSSVTVDGQGDVVMNGSQQQEQGGVKEMVLVERPEIEVMSKLPGAQRRIRYGM</sequence>
<name>A0A507BK12_9FUNG</name>
<dbReference type="InterPro" id="IPR046351">
    <property type="entry name" value="UTP4"/>
</dbReference>
<dbReference type="GO" id="GO:0032040">
    <property type="term" value="C:small-subunit processome"/>
    <property type="evidence" value="ECO:0007669"/>
    <property type="project" value="TreeGrafter"/>
</dbReference>
<dbReference type="GeneID" id="42006900"/>
<dbReference type="RefSeq" id="XP_031022430.1">
    <property type="nucleotide sequence ID" value="XM_031171603.1"/>
</dbReference>
<proteinExistence type="predicted"/>
<dbReference type="PANTHER" id="PTHR44163">
    <property type="entry name" value="U3 SMALL NUCLEOLAR RNA-ASSOCIATED PROTEIN 4 HOMOLOG"/>
    <property type="match status" value="1"/>
</dbReference>
<dbReference type="InterPro" id="IPR001680">
    <property type="entry name" value="WD40_rpt"/>
</dbReference>
<dbReference type="STRING" id="1806994.A0A507BK12"/>
<dbReference type="GO" id="GO:0000462">
    <property type="term" value="P:maturation of SSU-rRNA from tricistronic rRNA transcript (SSU-rRNA, 5.8S rRNA, LSU-rRNA)"/>
    <property type="evidence" value="ECO:0007669"/>
    <property type="project" value="InterPro"/>
</dbReference>
<protein>
    <submittedName>
        <fullName evidence="2">Uncharacterized protein</fullName>
    </submittedName>
</protein>
<dbReference type="GO" id="GO:0030686">
    <property type="term" value="C:90S preribosome"/>
    <property type="evidence" value="ECO:0007669"/>
    <property type="project" value="InterPro"/>
</dbReference>
<evidence type="ECO:0000313" key="2">
    <source>
        <dbReference type="EMBL" id="TPX30870.1"/>
    </source>
</evidence>
<dbReference type="EMBL" id="QEAO01000054">
    <property type="protein sequence ID" value="TPX30870.1"/>
    <property type="molecule type" value="Genomic_DNA"/>
</dbReference>
<evidence type="ECO:0000256" key="1">
    <source>
        <dbReference type="SAM" id="MobiDB-lite"/>
    </source>
</evidence>
<dbReference type="Proteomes" id="UP000319731">
    <property type="component" value="Unassembled WGS sequence"/>
</dbReference>
<dbReference type="PANTHER" id="PTHR44163:SF1">
    <property type="entry name" value="U3 SMALL NUCLEOLAR RNA-ASSOCIATED PROTEIN 4 HOMOLOG"/>
    <property type="match status" value="1"/>
</dbReference>
<accession>A0A507BK12</accession>
<gene>
    <name evidence="2" type="ORF">SmJEL517_g05677</name>
</gene>
<dbReference type="OrthoDB" id="8883818at2759"/>
<feature type="region of interest" description="Disordered" evidence="1">
    <location>
        <begin position="649"/>
        <end position="757"/>
    </location>
</feature>
<dbReference type="GO" id="GO:0003723">
    <property type="term" value="F:RNA binding"/>
    <property type="evidence" value="ECO:0007669"/>
    <property type="project" value="TreeGrafter"/>
</dbReference>
<dbReference type="Pfam" id="PF00400">
    <property type="entry name" value="WD40"/>
    <property type="match status" value="2"/>
</dbReference>
<feature type="compositionally biased region" description="Polar residues" evidence="1">
    <location>
        <begin position="655"/>
        <end position="665"/>
    </location>
</feature>
<feature type="compositionally biased region" description="Acidic residues" evidence="1">
    <location>
        <begin position="694"/>
        <end position="707"/>
    </location>
</feature>
<dbReference type="SUPFAM" id="SSF50998">
    <property type="entry name" value="Quinoprotein alcohol dehydrogenase-like"/>
    <property type="match status" value="1"/>
</dbReference>
<dbReference type="InterPro" id="IPR036322">
    <property type="entry name" value="WD40_repeat_dom_sf"/>
</dbReference>
<dbReference type="SUPFAM" id="SSF50978">
    <property type="entry name" value="WD40 repeat-like"/>
    <property type="match status" value="1"/>
</dbReference>
<dbReference type="SMART" id="SM00320">
    <property type="entry name" value="WD40"/>
    <property type="match status" value="8"/>
</dbReference>
<dbReference type="GO" id="GO:0034455">
    <property type="term" value="C:t-UTP complex"/>
    <property type="evidence" value="ECO:0007669"/>
    <property type="project" value="TreeGrafter"/>
</dbReference>
<dbReference type="AlphaFoldDB" id="A0A507BK12"/>
<dbReference type="InterPro" id="IPR015943">
    <property type="entry name" value="WD40/YVTN_repeat-like_dom_sf"/>
</dbReference>
<reference evidence="2 3" key="1">
    <citation type="journal article" date="2019" name="Sci. Rep.">
        <title>Comparative genomics of chytrid fungi reveal insights into the obligate biotrophic and pathogenic lifestyle of Synchytrium endobioticum.</title>
        <authorList>
            <person name="van de Vossenberg B.T.L.H."/>
            <person name="Warris S."/>
            <person name="Nguyen H.D.T."/>
            <person name="van Gent-Pelzer M.P.E."/>
            <person name="Joly D.L."/>
            <person name="van de Geest H.C."/>
            <person name="Bonants P.J.M."/>
            <person name="Smith D.S."/>
            <person name="Levesque C.A."/>
            <person name="van der Lee T.A.J."/>
        </authorList>
    </citation>
    <scope>NUCLEOTIDE SEQUENCE [LARGE SCALE GENOMIC DNA]</scope>
    <source>
        <strain evidence="2 3">JEL517</strain>
    </source>
</reference>
<evidence type="ECO:0000313" key="3">
    <source>
        <dbReference type="Proteomes" id="UP000319731"/>
    </source>
</evidence>